<dbReference type="STRING" id="3476.A0A2P5AGZ6"/>
<evidence type="ECO:0000313" key="2">
    <source>
        <dbReference type="EMBL" id="PON35801.1"/>
    </source>
</evidence>
<dbReference type="PANTHER" id="PTHR37226">
    <property type="entry name" value="GOLGIN FAMILY A PROTEIN"/>
    <property type="match status" value="1"/>
</dbReference>
<name>A0A2P5AGZ6_PARAD</name>
<accession>A0A2P5AGZ6</accession>
<evidence type="ECO:0000256" key="1">
    <source>
        <dbReference type="SAM" id="Coils"/>
    </source>
</evidence>
<feature type="coiled-coil region" evidence="1">
    <location>
        <begin position="57"/>
        <end position="190"/>
    </location>
</feature>
<dbReference type="AlphaFoldDB" id="A0A2P5AGZ6"/>
<protein>
    <submittedName>
        <fullName evidence="2">Golgin family A protein</fullName>
    </submittedName>
</protein>
<dbReference type="PANTHER" id="PTHR37226:SF4">
    <property type="entry name" value="GOLGIN FAMILY A PROTEIN"/>
    <property type="match status" value="1"/>
</dbReference>
<proteinExistence type="predicted"/>
<gene>
    <name evidence="2" type="ORF">PanWU01x14_333210</name>
</gene>
<keyword evidence="3" id="KW-1185">Reference proteome</keyword>
<reference evidence="3" key="1">
    <citation type="submission" date="2016-06" db="EMBL/GenBank/DDBJ databases">
        <title>Parallel loss of symbiosis genes in relatives of nitrogen-fixing non-legume Parasponia.</title>
        <authorList>
            <person name="Van Velzen R."/>
            <person name="Holmer R."/>
            <person name="Bu F."/>
            <person name="Rutten L."/>
            <person name="Van Zeijl A."/>
            <person name="Liu W."/>
            <person name="Santuari L."/>
            <person name="Cao Q."/>
            <person name="Sharma T."/>
            <person name="Shen D."/>
            <person name="Roswanjaya Y."/>
            <person name="Wardhani T."/>
            <person name="Kalhor M.S."/>
            <person name="Jansen J."/>
            <person name="Van den Hoogen J."/>
            <person name="Gungor B."/>
            <person name="Hartog M."/>
            <person name="Hontelez J."/>
            <person name="Verver J."/>
            <person name="Yang W.-C."/>
            <person name="Schijlen E."/>
            <person name="Repin R."/>
            <person name="Schilthuizen M."/>
            <person name="Schranz E."/>
            <person name="Heidstra R."/>
            <person name="Miyata K."/>
            <person name="Fedorova E."/>
            <person name="Kohlen W."/>
            <person name="Bisseling T."/>
            <person name="Smit S."/>
            <person name="Geurts R."/>
        </authorList>
    </citation>
    <scope>NUCLEOTIDE SEQUENCE [LARGE SCALE GENOMIC DNA]</scope>
    <source>
        <strain evidence="3">cv. WU1-14</strain>
    </source>
</reference>
<comment type="caution">
    <text evidence="2">The sequence shown here is derived from an EMBL/GenBank/DDBJ whole genome shotgun (WGS) entry which is preliminary data.</text>
</comment>
<dbReference type="Proteomes" id="UP000237105">
    <property type="component" value="Unassembled WGS sequence"/>
</dbReference>
<dbReference type="OrthoDB" id="1869333at2759"/>
<evidence type="ECO:0000313" key="3">
    <source>
        <dbReference type="Proteomes" id="UP000237105"/>
    </source>
</evidence>
<organism evidence="2 3">
    <name type="scientific">Parasponia andersonii</name>
    <name type="common">Sponia andersonii</name>
    <dbReference type="NCBI Taxonomy" id="3476"/>
    <lineage>
        <taxon>Eukaryota</taxon>
        <taxon>Viridiplantae</taxon>
        <taxon>Streptophyta</taxon>
        <taxon>Embryophyta</taxon>
        <taxon>Tracheophyta</taxon>
        <taxon>Spermatophyta</taxon>
        <taxon>Magnoliopsida</taxon>
        <taxon>eudicotyledons</taxon>
        <taxon>Gunneridae</taxon>
        <taxon>Pentapetalae</taxon>
        <taxon>rosids</taxon>
        <taxon>fabids</taxon>
        <taxon>Rosales</taxon>
        <taxon>Cannabaceae</taxon>
        <taxon>Parasponia</taxon>
    </lineage>
</organism>
<sequence>MGGNPSKHRRSLCERNIKGLKEKIRFIQEEVNTESMYQRVKESPAYEKEMMAFAFKKAEWKQERKKLKEEVKMLRVLVEEKEDKIREMEEGLVGEKGNSVEKEWASLGANFLVDQMEQERARRDETVEKWKQLYLAIKMELDDLIQRTHEGGLYWRAEEEDLAEELKRELQAKEETIKELKSRLTSMEQEMYKRDREVDILRQSLRIMSSKKVLQTNKNLQKKTLIKQGGKL</sequence>
<keyword evidence="1" id="KW-0175">Coiled coil</keyword>
<dbReference type="EMBL" id="JXTB01000595">
    <property type="protein sequence ID" value="PON35801.1"/>
    <property type="molecule type" value="Genomic_DNA"/>
</dbReference>